<feature type="transmembrane region" description="Helical" evidence="2">
    <location>
        <begin position="26"/>
        <end position="43"/>
    </location>
</feature>
<feature type="transmembrane region" description="Helical" evidence="2">
    <location>
        <begin position="297"/>
        <end position="315"/>
    </location>
</feature>
<evidence type="ECO:0000313" key="4">
    <source>
        <dbReference type="Proteomes" id="UP001470809"/>
    </source>
</evidence>
<feature type="transmembrane region" description="Helical" evidence="2">
    <location>
        <begin position="173"/>
        <end position="191"/>
    </location>
</feature>
<feature type="transmembrane region" description="Helical" evidence="2">
    <location>
        <begin position="225"/>
        <end position="246"/>
    </location>
</feature>
<accession>A0ABZ3JD40</accession>
<dbReference type="Proteomes" id="UP001470809">
    <property type="component" value="Chromosome"/>
</dbReference>
<evidence type="ECO:0000256" key="1">
    <source>
        <dbReference type="SAM" id="MobiDB-lite"/>
    </source>
</evidence>
<feature type="transmembrane region" description="Helical" evidence="2">
    <location>
        <begin position="420"/>
        <end position="438"/>
    </location>
</feature>
<reference evidence="3" key="1">
    <citation type="submission" date="2024-08" db="EMBL/GenBank/DDBJ databases">
        <title>Phylogenomic analyses of a clade within the roseobacter group suggest taxonomic reassignments of species of the genera Aestuariivita, Citreicella, Loktanella, Nautella, Pelagibaca, Ruegeria, Thalassobius, Thiobacimonas and Tropicibacter, and the proposal o.</title>
        <authorList>
            <person name="Jeon C.O."/>
        </authorList>
    </citation>
    <scope>NUCLEOTIDE SEQUENCE</scope>
    <source>
        <strain evidence="3">SS1-5</strain>
    </source>
</reference>
<proteinExistence type="predicted"/>
<gene>
    <name evidence="3" type="ORF">AABB31_23100</name>
</gene>
<name>A0ABZ3JD40_9RHOB</name>
<dbReference type="EMBL" id="CP151767">
    <property type="protein sequence ID" value="XFU26770.1"/>
    <property type="molecule type" value="Genomic_DNA"/>
</dbReference>
<feature type="region of interest" description="Disordered" evidence="1">
    <location>
        <begin position="488"/>
        <end position="526"/>
    </location>
</feature>
<feature type="transmembrane region" description="Helical" evidence="2">
    <location>
        <begin position="6"/>
        <end position="21"/>
    </location>
</feature>
<feature type="transmembrane region" description="Helical" evidence="2">
    <location>
        <begin position="55"/>
        <end position="73"/>
    </location>
</feature>
<keyword evidence="2" id="KW-0812">Transmembrane</keyword>
<sequence length="526" mass="57872">MPSIIAYLVFFSWPLVVFLIFRKLDLVPAIVWSMLVGFLMLPLRVEIDLPALPTISKYELTSLMVAIMAFVKLREAEQARQWAANASGVPVAPSAPPARKSKMRLVTNIMLAIVIITPLMTVMNNSDPIFAGPTYIPGLRVYDALSMIGGKAFVLLPFFVGRRFLTTPESHVVILRVLVLSLMAYTVLGFYEVRMSPQLNRMFYGFFPHSFLQHIRAGGFRPLVFLSHGLILGIFMTLAILSAAAMWRHAKSVGESSFFWAFCTIWLLMSLYMFKSVGAFVIAVLLLPVVLFTRVRTQLLVAAVMAVVVLLYPVLRGAGYIPTDEIHEIALQYSEDRAQSLEFRLDNEDTLLAKANERPLLGWGSWGRNQIYDSVTGEMTSVTDGIWIIIIGTAGWVGYLAQFGLLTVPLVLFALHARRLDVSVATAGLAIVLTANMIDMLPNSGMRPFTWLIAGALVGRFIAVREGTPAADVPRDVETATPAATPASNGLIVRKPRGMPGQHAEPDIAPDMVAAGAGGPKRRVRR</sequence>
<feature type="transmembrane region" description="Helical" evidence="2">
    <location>
        <begin position="258"/>
        <end position="291"/>
    </location>
</feature>
<dbReference type="RefSeq" id="WP_373635703.1">
    <property type="nucleotide sequence ID" value="NZ_CP151767.2"/>
</dbReference>
<keyword evidence="2" id="KW-1133">Transmembrane helix</keyword>
<evidence type="ECO:0000256" key="2">
    <source>
        <dbReference type="SAM" id="Phobius"/>
    </source>
</evidence>
<organism evidence="3 4">
    <name type="scientific">Yoonia rhodophyticola</name>
    <dbReference type="NCBI Taxonomy" id="3137370"/>
    <lineage>
        <taxon>Bacteria</taxon>
        <taxon>Pseudomonadati</taxon>
        <taxon>Pseudomonadota</taxon>
        <taxon>Alphaproteobacteria</taxon>
        <taxon>Rhodobacterales</taxon>
        <taxon>Paracoccaceae</taxon>
        <taxon>Yoonia</taxon>
    </lineage>
</organism>
<protein>
    <recommendedName>
        <fullName evidence="5">O-antigen ligase domain-containing protein</fullName>
    </recommendedName>
</protein>
<feature type="transmembrane region" description="Helical" evidence="2">
    <location>
        <begin position="386"/>
        <end position="414"/>
    </location>
</feature>
<evidence type="ECO:0000313" key="3">
    <source>
        <dbReference type="EMBL" id="XFU26770.1"/>
    </source>
</evidence>
<keyword evidence="2" id="KW-0472">Membrane</keyword>
<feature type="transmembrane region" description="Helical" evidence="2">
    <location>
        <begin position="105"/>
        <end position="124"/>
    </location>
</feature>
<evidence type="ECO:0008006" key="5">
    <source>
        <dbReference type="Google" id="ProtNLM"/>
    </source>
</evidence>
<keyword evidence="4" id="KW-1185">Reference proteome</keyword>